<evidence type="ECO:0000256" key="5">
    <source>
        <dbReference type="ARBA" id="ARBA00022630"/>
    </source>
</evidence>
<keyword evidence="8" id="KW-0274">FAD</keyword>
<accession>A0A151Y283</accession>
<organism evidence="14 15">
    <name type="scientific">Acinetobacter pragensis</name>
    <dbReference type="NCBI Taxonomy" id="1806892"/>
    <lineage>
        <taxon>Bacteria</taxon>
        <taxon>Pseudomonadati</taxon>
        <taxon>Pseudomonadota</taxon>
        <taxon>Gammaproteobacteria</taxon>
        <taxon>Moraxellales</taxon>
        <taxon>Moraxellaceae</taxon>
        <taxon>Acinetobacter</taxon>
    </lineage>
</organism>
<dbReference type="Pfam" id="PF02424">
    <property type="entry name" value="ApbE"/>
    <property type="match status" value="1"/>
</dbReference>
<dbReference type="EC" id="2.7.1.180" evidence="3"/>
<dbReference type="Proteomes" id="UP000076276">
    <property type="component" value="Unassembled WGS sequence"/>
</dbReference>
<evidence type="ECO:0000256" key="10">
    <source>
        <dbReference type="ARBA" id="ARBA00031306"/>
    </source>
</evidence>
<feature type="coiled-coil region" evidence="12">
    <location>
        <begin position="73"/>
        <end position="100"/>
    </location>
</feature>
<sequence length="519" mass="56192">MSFTAKKLEPARTAFRLTPLVVALALISPLSLQAAEPQAKHAQLEQETVQAHRFHRDYVLGTSLDVVVTGVSKADAKSALDAIQAEIAQLEQKLSIWRDDSEISALNKNKAGAVSPELFDVIAACEAWRDTTCGAFDARLGQLIGLWEKSQGIVDLDTATHAQVLNLLKPDSVAMDESAQQIKMDAAVSFAPDAYAKGYIIDRAMMAARNKVPAAEGLLIDIGGDIRVWGSAPQKDGWSIGVQDAFNHHDLAVPTEVLKLKDQAVAFSGQGYRTLAGQSHLLDPKTGMPLQQVEQCVVVGTCAADADALATALAAMPPAEGLALIEALAGYEAKLTMSNGAAYQSAGWNGLLQASAAQPEMRAVASASSAKWPSGYQAAIDVMIPKINVEKYRAPYVSVWVTDADKKLVRTLAVWGKDEKWINSNYVWWRRYGRQMEKLDAVAKPSRQPGQYKIVWDGKDDSGKAVAAGQYIVHIETAREHGDHSYQMMNLDVKAKASSQSLPAQTEIGSVKMNFQKIH</sequence>
<evidence type="ECO:0000256" key="4">
    <source>
        <dbReference type="ARBA" id="ARBA00016337"/>
    </source>
</evidence>
<comment type="similarity">
    <text evidence="2">Belongs to the ApbE family.</text>
</comment>
<dbReference type="PANTHER" id="PTHR30040:SF2">
    <property type="entry name" value="FAD:PROTEIN FMN TRANSFERASE"/>
    <property type="match status" value="1"/>
</dbReference>
<dbReference type="GO" id="GO:0016740">
    <property type="term" value="F:transferase activity"/>
    <property type="evidence" value="ECO:0007669"/>
    <property type="project" value="UniProtKB-KW"/>
</dbReference>
<evidence type="ECO:0000313" key="15">
    <source>
        <dbReference type="Proteomes" id="UP000076276"/>
    </source>
</evidence>
<evidence type="ECO:0000256" key="13">
    <source>
        <dbReference type="SAM" id="SignalP"/>
    </source>
</evidence>
<keyword evidence="9" id="KW-0460">Magnesium</keyword>
<dbReference type="RefSeq" id="WP_067668612.1">
    <property type="nucleotide sequence ID" value="NZ_CBCSIK010000014.1"/>
</dbReference>
<evidence type="ECO:0000256" key="9">
    <source>
        <dbReference type="ARBA" id="ARBA00022842"/>
    </source>
</evidence>
<evidence type="ECO:0000256" key="7">
    <source>
        <dbReference type="ARBA" id="ARBA00022723"/>
    </source>
</evidence>
<dbReference type="GO" id="GO:0046872">
    <property type="term" value="F:metal ion binding"/>
    <property type="evidence" value="ECO:0007669"/>
    <property type="project" value="UniProtKB-KW"/>
</dbReference>
<evidence type="ECO:0000256" key="11">
    <source>
        <dbReference type="ARBA" id="ARBA00048540"/>
    </source>
</evidence>
<dbReference type="OrthoDB" id="195316at2"/>
<comment type="catalytic activity">
    <reaction evidence="11">
        <text>L-threonyl-[protein] + FAD = FMN-L-threonyl-[protein] + AMP + H(+)</text>
        <dbReference type="Rhea" id="RHEA:36847"/>
        <dbReference type="Rhea" id="RHEA-COMP:11060"/>
        <dbReference type="Rhea" id="RHEA-COMP:11061"/>
        <dbReference type="ChEBI" id="CHEBI:15378"/>
        <dbReference type="ChEBI" id="CHEBI:30013"/>
        <dbReference type="ChEBI" id="CHEBI:57692"/>
        <dbReference type="ChEBI" id="CHEBI:74257"/>
        <dbReference type="ChEBI" id="CHEBI:456215"/>
        <dbReference type="EC" id="2.7.1.180"/>
    </reaction>
</comment>
<reference evidence="14 15" key="1">
    <citation type="submission" date="2016-03" db="EMBL/GenBank/DDBJ databases">
        <title>Acinetobacter genomospecies 28 strain ANC 4149.</title>
        <authorList>
            <person name="Radolfova-Krizova L."/>
            <person name="Nemec A."/>
        </authorList>
    </citation>
    <scope>NUCLEOTIDE SEQUENCE [LARGE SCALE GENOMIC DNA]</scope>
    <source>
        <strain evidence="14 15">ANC 4149</strain>
    </source>
</reference>
<keyword evidence="13" id="KW-0732">Signal</keyword>
<dbReference type="Gene3D" id="3.10.520.10">
    <property type="entry name" value="ApbE-like domains"/>
    <property type="match status" value="1"/>
</dbReference>
<evidence type="ECO:0000256" key="8">
    <source>
        <dbReference type="ARBA" id="ARBA00022827"/>
    </source>
</evidence>
<dbReference type="AlphaFoldDB" id="A0A151Y283"/>
<evidence type="ECO:0000256" key="12">
    <source>
        <dbReference type="SAM" id="Coils"/>
    </source>
</evidence>
<evidence type="ECO:0000256" key="2">
    <source>
        <dbReference type="ARBA" id="ARBA00008282"/>
    </source>
</evidence>
<keyword evidence="5" id="KW-0285">Flavoprotein</keyword>
<dbReference type="STRING" id="1806892.AZH43_11525"/>
<dbReference type="Pfam" id="PF10029">
    <property type="entry name" value="DUF2271"/>
    <property type="match status" value="1"/>
</dbReference>
<evidence type="ECO:0000256" key="6">
    <source>
        <dbReference type="ARBA" id="ARBA00022679"/>
    </source>
</evidence>
<dbReference type="PANTHER" id="PTHR30040">
    <property type="entry name" value="THIAMINE BIOSYNTHESIS LIPOPROTEIN APBE"/>
    <property type="match status" value="1"/>
</dbReference>
<proteinExistence type="inferred from homology"/>
<keyword evidence="7" id="KW-0479">Metal-binding</keyword>
<dbReference type="InterPro" id="IPR014469">
    <property type="entry name" value="DUF2271"/>
</dbReference>
<keyword evidence="12" id="KW-0175">Coiled coil</keyword>
<evidence type="ECO:0000313" key="14">
    <source>
        <dbReference type="EMBL" id="KYQ72151.1"/>
    </source>
</evidence>
<name>A0A151Y283_9GAMM</name>
<dbReference type="EMBL" id="LUAW01000019">
    <property type="protein sequence ID" value="KYQ72151.1"/>
    <property type="molecule type" value="Genomic_DNA"/>
</dbReference>
<dbReference type="InterPro" id="IPR024932">
    <property type="entry name" value="ApbE"/>
</dbReference>
<protein>
    <recommendedName>
        <fullName evidence="4">FAD:protein FMN transferase</fullName>
        <ecNumber evidence="3">2.7.1.180</ecNumber>
    </recommendedName>
    <alternativeName>
        <fullName evidence="10">Flavin transferase</fullName>
    </alternativeName>
</protein>
<keyword evidence="6" id="KW-0808">Transferase</keyword>
<feature type="signal peptide" evidence="13">
    <location>
        <begin position="1"/>
        <end position="34"/>
    </location>
</feature>
<comment type="cofactor">
    <cofactor evidence="1">
        <name>Mg(2+)</name>
        <dbReference type="ChEBI" id="CHEBI:18420"/>
    </cofactor>
</comment>
<feature type="chain" id="PRO_5007592195" description="FAD:protein FMN transferase" evidence="13">
    <location>
        <begin position="35"/>
        <end position="519"/>
    </location>
</feature>
<evidence type="ECO:0000256" key="3">
    <source>
        <dbReference type="ARBA" id="ARBA00011955"/>
    </source>
</evidence>
<dbReference type="Gene3D" id="2.60.40.4070">
    <property type="match status" value="1"/>
</dbReference>
<evidence type="ECO:0000256" key="1">
    <source>
        <dbReference type="ARBA" id="ARBA00001946"/>
    </source>
</evidence>
<keyword evidence="15" id="KW-1185">Reference proteome</keyword>
<dbReference type="SUPFAM" id="SSF143631">
    <property type="entry name" value="ApbE-like"/>
    <property type="match status" value="1"/>
</dbReference>
<comment type="caution">
    <text evidence="14">The sequence shown here is derived from an EMBL/GenBank/DDBJ whole genome shotgun (WGS) entry which is preliminary data.</text>
</comment>
<dbReference type="InterPro" id="IPR003374">
    <property type="entry name" value="ApbE-like_sf"/>
</dbReference>
<gene>
    <name evidence="14" type="ORF">AZH43_11525</name>
</gene>